<reference evidence="3 4" key="1">
    <citation type="journal article" date="2011" name="J. Bacteriol.">
        <title>Genome sequence of 'Pedosphaera parvula' Ellin514, an aerobic Verrucomicrobial isolate from pasture soil.</title>
        <authorList>
            <person name="Kant R."/>
            <person name="van Passel M.W."/>
            <person name="Sangwan P."/>
            <person name="Palva A."/>
            <person name="Lucas S."/>
            <person name="Copeland A."/>
            <person name="Lapidus A."/>
            <person name="Glavina Del Rio T."/>
            <person name="Dalin E."/>
            <person name="Tice H."/>
            <person name="Bruce D."/>
            <person name="Goodwin L."/>
            <person name="Pitluck S."/>
            <person name="Chertkov O."/>
            <person name="Larimer F.W."/>
            <person name="Land M.L."/>
            <person name="Hauser L."/>
            <person name="Brettin T.S."/>
            <person name="Detter J.C."/>
            <person name="Han S."/>
            <person name="de Vos W.M."/>
            <person name="Janssen P.H."/>
            <person name="Smidt H."/>
        </authorList>
    </citation>
    <scope>NUCLEOTIDE SEQUENCE [LARGE SCALE GENOMIC DNA]</scope>
    <source>
        <strain evidence="3 4">Ellin514</strain>
    </source>
</reference>
<dbReference type="AlphaFoldDB" id="B9XRN9"/>
<proteinExistence type="predicted"/>
<accession>B9XRN9</accession>
<evidence type="ECO:0000256" key="2">
    <source>
        <dbReference type="SAM" id="SignalP"/>
    </source>
</evidence>
<organism evidence="3 4">
    <name type="scientific">Pedosphaera parvula (strain Ellin514)</name>
    <dbReference type="NCBI Taxonomy" id="320771"/>
    <lineage>
        <taxon>Bacteria</taxon>
        <taxon>Pseudomonadati</taxon>
        <taxon>Verrucomicrobiota</taxon>
        <taxon>Pedosphaerae</taxon>
        <taxon>Pedosphaerales</taxon>
        <taxon>Pedosphaeraceae</taxon>
        <taxon>Pedosphaera</taxon>
    </lineage>
</organism>
<evidence type="ECO:0000313" key="3">
    <source>
        <dbReference type="EMBL" id="EEF57510.1"/>
    </source>
</evidence>
<feature type="chain" id="PRO_5002893199" evidence="2">
    <location>
        <begin position="28"/>
        <end position="621"/>
    </location>
</feature>
<dbReference type="EMBL" id="ABOX02000066">
    <property type="protein sequence ID" value="EEF57510.1"/>
    <property type="molecule type" value="Genomic_DNA"/>
</dbReference>
<keyword evidence="2" id="KW-0732">Signal</keyword>
<gene>
    <name evidence="3" type="ORF">Cflav_PD0441</name>
</gene>
<feature type="region of interest" description="Disordered" evidence="1">
    <location>
        <begin position="600"/>
        <end position="621"/>
    </location>
</feature>
<keyword evidence="4" id="KW-1185">Reference proteome</keyword>
<sequence precursor="true">MRGPLLSLLLWRTLVLTLALSASQANADQPSIWESRATQPVPAGAKVTLELDHPEYFLGENVLVHFTLQNIGDQPFQADFGGDYRGATRALRFKVTATDESGVVAPDPDPSGICFGGLGGPRTLKPGDKFTESLPLMRYCQITQPGRYTIRATHDFGWKEGERKRPVGEITVMFKMPTPTEAETLINTMEKMPADPNHVYGQRSHNYPDFTLLRQPVYLKPLLRRAEKGNHNALEGIAWIETVDATMALIELATNSDSKLALDSARTLTMRLPDPNLESTNGFGGFAPFTRETRRRLVKHSWDPKLAPEVRSLATNYLAQPSADEVAAGASMVQCVGTLAEAPNVIAAMDHALNPLVNPRQDPKDDILDQPQPLRELISAMDALHGKNYEVHEGALNGEAQILLYFHWLANQSPPRSDRWLETVKAFGPNSKFPTRVAALESIPEPLPVECIEFVKSRLSDPDLGVCRTACTVAGKSGDKTFLKPILEIIATEHHEWLLGEASEAAKKLGGGFALLDTWADRLTDEKLYGLALDSLQTVIEGLPGSSSGRTDLSRSERIALRNEWKSFLSKHADEIRAGKKFKVNDPALTPALFGRARSWQLPNGKPWPITEEEMNKPPDK</sequence>
<feature type="signal peptide" evidence="2">
    <location>
        <begin position="1"/>
        <end position="27"/>
    </location>
</feature>
<name>B9XRN9_PEDPL</name>
<protein>
    <submittedName>
        <fullName evidence="3">Uncharacterized protein</fullName>
    </submittedName>
</protein>
<evidence type="ECO:0000313" key="4">
    <source>
        <dbReference type="Proteomes" id="UP000003688"/>
    </source>
</evidence>
<evidence type="ECO:0000256" key="1">
    <source>
        <dbReference type="SAM" id="MobiDB-lite"/>
    </source>
</evidence>
<dbReference type="STRING" id="320771.Cflav_PD0441"/>
<dbReference type="Proteomes" id="UP000003688">
    <property type="component" value="Unassembled WGS sequence"/>
</dbReference>
<dbReference type="RefSeq" id="WP_007418472.1">
    <property type="nucleotide sequence ID" value="NZ_ABOX02000066.1"/>
</dbReference>
<comment type="caution">
    <text evidence="3">The sequence shown here is derived from an EMBL/GenBank/DDBJ whole genome shotgun (WGS) entry which is preliminary data.</text>
</comment>
<dbReference type="OrthoDB" id="190579at2"/>